<keyword evidence="3" id="KW-1185">Reference proteome</keyword>
<evidence type="ECO:0000313" key="3">
    <source>
        <dbReference type="Proteomes" id="UP001153069"/>
    </source>
</evidence>
<evidence type="ECO:0000313" key="2">
    <source>
        <dbReference type="EMBL" id="CAB9511068.1"/>
    </source>
</evidence>
<gene>
    <name evidence="2" type="ORF">SEMRO_466_G148781.1</name>
</gene>
<proteinExistence type="predicted"/>
<evidence type="ECO:0000256" key="1">
    <source>
        <dbReference type="SAM" id="MobiDB-lite"/>
    </source>
</evidence>
<comment type="caution">
    <text evidence="2">The sequence shown here is derived from an EMBL/GenBank/DDBJ whole genome shotgun (WGS) entry which is preliminary data.</text>
</comment>
<dbReference type="Pfam" id="PF13637">
    <property type="entry name" value="Ank_4"/>
    <property type="match status" value="1"/>
</dbReference>
<accession>A0A9N8DY52</accession>
<dbReference type="InterPro" id="IPR002110">
    <property type="entry name" value="Ankyrin_rpt"/>
</dbReference>
<protein>
    <recommendedName>
        <fullName evidence="4">Ankyrin repeat-containing domain</fullName>
    </recommendedName>
</protein>
<organism evidence="2 3">
    <name type="scientific">Seminavis robusta</name>
    <dbReference type="NCBI Taxonomy" id="568900"/>
    <lineage>
        <taxon>Eukaryota</taxon>
        <taxon>Sar</taxon>
        <taxon>Stramenopiles</taxon>
        <taxon>Ochrophyta</taxon>
        <taxon>Bacillariophyta</taxon>
        <taxon>Bacillariophyceae</taxon>
        <taxon>Bacillariophycidae</taxon>
        <taxon>Naviculales</taxon>
        <taxon>Naviculaceae</taxon>
        <taxon>Seminavis</taxon>
    </lineage>
</organism>
<dbReference type="OrthoDB" id="70387at2759"/>
<evidence type="ECO:0008006" key="4">
    <source>
        <dbReference type="Google" id="ProtNLM"/>
    </source>
</evidence>
<dbReference type="InterPro" id="IPR052050">
    <property type="entry name" value="SecEffector_AnkRepeat"/>
</dbReference>
<dbReference type="InterPro" id="IPR036770">
    <property type="entry name" value="Ankyrin_rpt-contain_sf"/>
</dbReference>
<sequence length="408" mass="45253">MSSERGNHPAPKGTSPPNPRHVMLLLEKHDVWINNILPFVGMGHYAFIGATNKKLNGLYRKYCDSVASPPEVSAEHVRRAAVKTDTFFSAIFCDVSTAEYWLSDNSEGRRPFSDNVCGCIRDVGNLRVLLWAHMDTRFPLPRDNIHQRAATRGHLHILKWARDNEWPLPPEGSIIISINAAKYGHLEVLKWAKDVCFECKRDICINAAQGGHLEILKWARDNGCPWDSQTCVWAALGGYLELLKWARENGCPWGNRTCELAARGGQLQVLEWARANGCPWNENTCSGAAQSGRLEVLEWAHANGCPWSVHTCANAAEHGHLEILQWARAHGCPWDKSTCAFAAHHGHLEILQWARANGCPWDAATINLAILGGNLKLQNGRVGAPSHTGIGSVLLYGKFVCFLHSFAP</sequence>
<feature type="region of interest" description="Disordered" evidence="1">
    <location>
        <begin position="1"/>
        <end position="20"/>
    </location>
</feature>
<dbReference type="Gene3D" id="1.25.40.20">
    <property type="entry name" value="Ankyrin repeat-containing domain"/>
    <property type="match status" value="1"/>
</dbReference>
<dbReference type="PANTHER" id="PTHR46586">
    <property type="entry name" value="ANKYRIN REPEAT-CONTAINING PROTEIN"/>
    <property type="match status" value="1"/>
</dbReference>
<name>A0A9N8DY52_9STRA</name>
<dbReference type="PANTHER" id="PTHR46586:SF3">
    <property type="entry name" value="ANKYRIN REPEAT-CONTAINING PROTEIN"/>
    <property type="match status" value="1"/>
</dbReference>
<reference evidence="2" key="1">
    <citation type="submission" date="2020-06" db="EMBL/GenBank/DDBJ databases">
        <authorList>
            <consortium name="Plant Systems Biology data submission"/>
        </authorList>
    </citation>
    <scope>NUCLEOTIDE SEQUENCE</scope>
    <source>
        <strain evidence="2">D6</strain>
    </source>
</reference>
<dbReference type="EMBL" id="CAICTM010000465">
    <property type="protein sequence ID" value="CAB9511068.1"/>
    <property type="molecule type" value="Genomic_DNA"/>
</dbReference>
<dbReference type="SUPFAM" id="SSF140860">
    <property type="entry name" value="Pseudo ankyrin repeat-like"/>
    <property type="match status" value="2"/>
</dbReference>
<dbReference type="AlphaFoldDB" id="A0A9N8DY52"/>
<dbReference type="Proteomes" id="UP001153069">
    <property type="component" value="Unassembled WGS sequence"/>
</dbReference>